<dbReference type="OrthoDB" id="411372at2759"/>
<name>A0A2J8AB54_9CHLO</name>
<feature type="zinc finger region" description="C3H1-type" evidence="5">
    <location>
        <begin position="128"/>
        <end position="157"/>
    </location>
</feature>
<keyword evidence="1" id="KW-0808">Transferase</keyword>
<dbReference type="GO" id="GO:0008270">
    <property type="term" value="F:zinc ion binding"/>
    <property type="evidence" value="ECO:0007669"/>
    <property type="project" value="UniProtKB-KW"/>
</dbReference>
<dbReference type="GO" id="GO:0061630">
    <property type="term" value="F:ubiquitin protein ligase activity"/>
    <property type="evidence" value="ECO:0007669"/>
    <property type="project" value="InterPro"/>
</dbReference>
<feature type="domain" description="RING-type" evidence="6">
    <location>
        <begin position="42"/>
        <end position="99"/>
    </location>
</feature>
<dbReference type="PROSITE" id="PS50089">
    <property type="entry name" value="ZF_RING_2"/>
    <property type="match status" value="1"/>
</dbReference>
<dbReference type="InterPro" id="IPR000571">
    <property type="entry name" value="Znf_CCCH"/>
</dbReference>
<comment type="caution">
    <text evidence="8">The sequence shown here is derived from an EMBL/GenBank/DDBJ whole genome shotgun (WGS) entry which is preliminary data.</text>
</comment>
<dbReference type="PANTHER" id="PTHR11224">
    <property type="entry name" value="MAKORIN-RELATED"/>
    <property type="match status" value="1"/>
</dbReference>
<dbReference type="Proteomes" id="UP000236333">
    <property type="component" value="Unassembled WGS sequence"/>
</dbReference>
<gene>
    <name evidence="8" type="ORF">TSOC_003615</name>
</gene>
<evidence type="ECO:0000259" key="7">
    <source>
        <dbReference type="PROSITE" id="PS50103"/>
    </source>
</evidence>
<evidence type="ECO:0000256" key="3">
    <source>
        <dbReference type="ARBA" id="ARBA00022771"/>
    </source>
</evidence>
<evidence type="ECO:0000313" key="8">
    <source>
        <dbReference type="EMBL" id="PNH09748.1"/>
    </source>
</evidence>
<dbReference type="SUPFAM" id="SSF57850">
    <property type="entry name" value="RING/U-box"/>
    <property type="match status" value="1"/>
</dbReference>
<keyword evidence="3 5" id="KW-0863">Zinc-finger</keyword>
<proteinExistence type="predicted"/>
<dbReference type="AlphaFoldDB" id="A0A2J8AB54"/>
<reference evidence="8 9" key="1">
    <citation type="journal article" date="2017" name="Mol. Biol. Evol.">
        <title>The 4-celled Tetrabaena socialis nuclear genome reveals the essential components for genetic control of cell number at the origin of multicellularity in the volvocine lineage.</title>
        <authorList>
            <person name="Featherston J."/>
            <person name="Arakaki Y."/>
            <person name="Hanschen E.R."/>
            <person name="Ferris P.J."/>
            <person name="Michod R.E."/>
            <person name="Olson B.J.S.C."/>
            <person name="Nozaki H."/>
            <person name="Durand P.M."/>
        </authorList>
    </citation>
    <scope>NUCLEOTIDE SEQUENCE [LARGE SCALE GENOMIC DNA]</scope>
    <source>
        <strain evidence="8 9">NIES-571</strain>
    </source>
</reference>
<evidence type="ECO:0000256" key="4">
    <source>
        <dbReference type="ARBA" id="ARBA00022833"/>
    </source>
</evidence>
<dbReference type="InterPro" id="IPR001841">
    <property type="entry name" value="Znf_RING"/>
</dbReference>
<keyword evidence="4 5" id="KW-0862">Zinc</keyword>
<evidence type="ECO:0000256" key="5">
    <source>
        <dbReference type="PROSITE-ProRule" id="PRU00723"/>
    </source>
</evidence>
<dbReference type="PROSITE" id="PS50103">
    <property type="entry name" value="ZF_C3H1"/>
    <property type="match status" value="1"/>
</dbReference>
<evidence type="ECO:0000313" key="9">
    <source>
        <dbReference type="Proteomes" id="UP000236333"/>
    </source>
</evidence>
<evidence type="ECO:0000256" key="2">
    <source>
        <dbReference type="ARBA" id="ARBA00022723"/>
    </source>
</evidence>
<dbReference type="InterPro" id="IPR013083">
    <property type="entry name" value="Znf_RING/FYVE/PHD"/>
</dbReference>
<dbReference type="PROSITE" id="PS00518">
    <property type="entry name" value="ZF_RING_1"/>
    <property type="match status" value="1"/>
</dbReference>
<dbReference type="SMART" id="SM00184">
    <property type="entry name" value="RING"/>
    <property type="match status" value="1"/>
</dbReference>
<sequence length="202" mass="22813">MQVCRKPRIHPYDAHAAAEHLAACQLRHDRLEARLRSADVECGICLEAVLSKASVSEQRFGLLACDHAFCLSCIRSWRQRNTDETLATDTAVRTCPICRTPTHYVTPSLVWPATSEDKEAILSAYKLKLSTIDCRNFDHGDGTCAFGTSCMYRHMYRDGRLEEVVLRRAGNADGDVRVVMPVQLSAFFQTPQAQRLLSRRRD</sequence>
<protein>
    <submittedName>
        <fullName evidence="8">E3 ubiquitin-protein ligase</fullName>
    </submittedName>
</protein>
<organism evidence="8 9">
    <name type="scientific">Tetrabaena socialis</name>
    <dbReference type="NCBI Taxonomy" id="47790"/>
    <lineage>
        <taxon>Eukaryota</taxon>
        <taxon>Viridiplantae</taxon>
        <taxon>Chlorophyta</taxon>
        <taxon>core chlorophytes</taxon>
        <taxon>Chlorophyceae</taxon>
        <taxon>CS clade</taxon>
        <taxon>Chlamydomonadales</taxon>
        <taxon>Tetrabaenaceae</taxon>
        <taxon>Tetrabaena</taxon>
    </lineage>
</organism>
<accession>A0A2J8AB54</accession>
<dbReference type="InterPro" id="IPR045072">
    <property type="entry name" value="MKRN-like"/>
</dbReference>
<dbReference type="EMBL" id="PGGS01000079">
    <property type="protein sequence ID" value="PNH09748.1"/>
    <property type="molecule type" value="Genomic_DNA"/>
</dbReference>
<dbReference type="Pfam" id="PF13639">
    <property type="entry name" value="zf-RING_2"/>
    <property type="match status" value="1"/>
</dbReference>
<dbReference type="Gene3D" id="3.30.40.10">
    <property type="entry name" value="Zinc/RING finger domain, C3HC4 (zinc finger)"/>
    <property type="match status" value="1"/>
</dbReference>
<dbReference type="InterPro" id="IPR017907">
    <property type="entry name" value="Znf_RING_CS"/>
</dbReference>
<evidence type="ECO:0000259" key="6">
    <source>
        <dbReference type="PROSITE" id="PS50089"/>
    </source>
</evidence>
<dbReference type="GO" id="GO:0000209">
    <property type="term" value="P:protein polyubiquitination"/>
    <property type="evidence" value="ECO:0007669"/>
    <property type="project" value="InterPro"/>
</dbReference>
<evidence type="ECO:0000256" key="1">
    <source>
        <dbReference type="ARBA" id="ARBA00022679"/>
    </source>
</evidence>
<keyword evidence="9" id="KW-1185">Reference proteome</keyword>
<dbReference type="PANTHER" id="PTHR11224:SF10">
    <property type="entry name" value="IP09428P-RELATED"/>
    <property type="match status" value="1"/>
</dbReference>
<keyword evidence="2 5" id="KW-0479">Metal-binding</keyword>
<dbReference type="CDD" id="cd16521">
    <property type="entry name" value="RING-HC_MKRN"/>
    <property type="match status" value="1"/>
</dbReference>
<feature type="domain" description="C3H1-type" evidence="7">
    <location>
        <begin position="128"/>
        <end position="157"/>
    </location>
</feature>